<organism evidence="9 10">
    <name type="scientific">Apatococcus fuscideae</name>
    <dbReference type="NCBI Taxonomy" id="2026836"/>
    <lineage>
        <taxon>Eukaryota</taxon>
        <taxon>Viridiplantae</taxon>
        <taxon>Chlorophyta</taxon>
        <taxon>core chlorophytes</taxon>
        <taxon>Trebouxiophyceae</taxon>
        <taxon>Chlorellales</taxon>
        <taxon>Chlorellaceae</taxon>
        <taxon>Apatococcus</taxon>
    </lineage>
</organism>
<dbReference type="AlphaFoldDB" id="A0AAW1T3D6"/>
<evidence type="ECO:0000313" key="9">
    <source>
        <dbReference type="EMBL" id="KAK9863229.1"/>
    </source>
</evidence>
<keyword evidence="5 7" id="KW-0472">Membrane</keyword>
<keyword evidence="10" id="KW-1185">Reference proteome</keyword>
<feature type="transmembrane region" description="Helical" evidence="7">
    <location>
        <begin position="380"/>
        <end position="400"/>
    </location>
</feature>
<accession>A0AAW1T3D6</accession>
<comment type="similarity">
    <text evidence="2">Belongs to the 4-toluene sulfonate uptake permease (TSUP) (TC 2.A.102) family.</text>
</comment>
<sequence length="516" mass="55377">MGSCRSLLVPLCLCALAVAIVGCSPVTHSDKQTVSRLSFVGDDGHDQPDSHTPFEWSTRNIFVAVGVCLCALLANSAGVGGGPLYIPLFNTVLGFDIPHCTALSHTVVSVSAIGSSLYGMLQPSPTHPDRPLLNFDLALTFIPPLLFGVSVGVAFNSFVPEWLQVLLLVFLLSFVIKNIVTKGVTQFRHEQSALEKQAHAKATGRLWRESALNPSDPKGITHDESFHPVEPEGEFVHPDQEPLLDEGERQEAAETGLAPSSSTVQQADTWRSNASIVWKRLPLLQLGEVILLWVIFLAFQLAKVSYVKCSLEWTLVYIGQAIFCLGTSAAFVYYQYFKMLDNPDNVDPELRAILTAGGHHDGHPQGTAGMVRTLLNCAGLMALAGATAGLLGIGGALIFNPYLLSLGVSPQVVASTAVLMILFSSSSIALSLNFIGLLNQHFAVIFAPLAFAFSLLGVLIVGRIIRKTGRTSIIILILAFLIIIGAISTLVFGGLRAEKKLIAGEFGFKPFCSTGR</sequence>
<keyword evidence="4 7" id="KW-1133">Transmembrane helix</keyword>
<dbReference type="PANTHER" id="PTHR14255:SF3">
    <property type="entry name" value="SULFITE EXPORTER TAUE_SAFE FAMILY PROTEIN 5-RELATED"/>
    <property type="match status" value="1"/>
</dbReference>
<dbReference type="Pfam" id="PF01925">
    <property type="entry name" value="TauE"/>
    <property type="match status" value="2"/>
</dbReference>
<reference evidence="9 10" key="1">
    <citation type="journal article" date="2024" name="Nat. Commun.">
        <title>Phylogenomics reveals the evolutionary origins of lichenization in chlorophyte algae.</title>
        <authorList>
            <person name="Puginier C."/>
            <person name="Libourel C."/>
            <person name="Otte J."/>
            <person name="Skaloud P."/>
            <person name="Haon M."/>
            <person name="Grisel S."/>
            <person name="Petersen M."/>
            <person name="Berrin J.G."/>
            <person name="Delaux P.M."/>
            <person name="Dal Grande F."/>
            <person name="Keller J."/>
        </authorList>
    </citation>
    <scope>NUCLEOTIDE SEQUENCE [LARGE SCALE GENOMIC DNA]</scope>
    <source>
        <strain evidence="9 10">SAG 2523</strain>
    </source>
</reference>
<feature type="transmembrane region" description="Helical" evidence="7">
    <location>
        <begin position="471"/>
        <end position="492"/>
    </location>
</feature>
<dbReference type="PANTHER" id="PTHR14255">
    <property type="entry name" value="CEREBLON"/>
    <property type="match status" value="1"/>
</dbReference>
<evidence type="ECO:0000256" key="7">
    <source>
        <dbReference type="SAM" id="Phobius"/>
    </source>
</evidence>
<name>A0AAW1T3D6_9CHLO</name>
<feature type="chain" id="PRO_5043901113" description="Sulfite exporter TauE/SafE" evidence="8">
    <location>
        <begin position="20"/>
        <end position="516"/>
    </location>
</feature>
<comment type="subcellular location">
    <subcellularLocation>
        <location evidence="1">Membrane</location>
        <topology evidence="1">Multi-pass membrane protein</topology>
    </subcellularLocation>
</comment>
<evidence type="ECO:0000256" key="1">
    <source>
        <dbReference type="ARBA" id="ARBA00004141"/>
    </source>
</evidence>
<evidence type="ECO:0000256" key="8">
    <source>
        <dbReference type="SAM" id="SignalP"/>
    </source>
</evidence>
<evidence type="ECO:0000256" key="2">
    <source>
        <dbReference type="ARBA" id="ARBA00009142"/>
    </source>
</evidence>
<dbReference type="InterPro" id="IPR002781">
    <property type="entry name" value="TM_pro_TauE-like"/>
</dbReference>
<comment type="caution">
    <text evidence="9">The sequence shown here is derived from an EMBL/GenBank/DDBJ whole genome shotgun (WGS) entry which is preliminary data.</text>
</comment>
<evidence type="ECO:0000256" key="3">
    <source>
        <dbReference type="ARBA" id="ARBA00022692"/>
    </source>
</evidence>
<feature type="transmembrane region" description="Helical" evidence="7">
    <location>
        <begin position="281"/>
        <end position="302"/>
    </location>
</feature>
<keyword evidence="8" id="KW-0732">Signal</keyword>
<evidence type="ECO:0000256" key="5">
    <source>
        <dbReference type="ARBA" id="ARBA00023136"/>
    </source>
</evidence>
<dbReference type="GO" id="GO:0016567">
    <property type="term" value="P:protein ubiquitination"/>
    <property type="evidence" value="ECO:0007669"/>
    <property type="project" value="TreeGrafter"/>
</dbReference>
<dbReference type="PROSITE" id="PS51257">
    <property type="entry name" value="PROKAR_LIPOPROTEIN"/>
    <property type="match status" value="1"/>
</dbReference>
<feature type="transmembrane region" description="Helical" evidence="7">
    <location>
        <begin position="412"/>
        <end position="435"/>
    </location>
</feature>
<gene>
    <name evidence="9" type="ORF">WJX84_011003</name>
</gene>
<dbReference type="EMBL" id="JALJOV010000500">
    <property type="protein sequence ID" value="KAK9863229.1"/>
    <property type="molecule type" value="Genomic_DNA"/>
</dbReference>
<feature type="transmembrane region" description="Helical" evidence="7">
    <location>
        <begin position="162"/>
        <end position="180"/>
    </location>
</feature>
<dbReference type="GO" id="GO:0016020">
    <property type="term" value="C:membrane"/>
    <property type="evidence" value="ECO:0007669"/>
    <property type="project" value="UniProtKB-SubCell"/>
</dbReference>
<feature type="region of interest" description="Disordered" evidence="6">
    <location>
        <begin position="247"/>
        <end position="266"/>
    </location>
</feature>
<feature type="transmembrane region" description="Helical" evidence="7">
    <location>
        <begin position="133"/>
        <end position="156"/>
    </location>
</feature>
<dbReference type="Proteomes" id="UP001485043">
    <property type="component" value="Unassembled WGS sequence"/>
</dbReference>
<protein>
    <recommendedName>
        <fullName evidence="11">Sulfite exporter TauE/SafE</fullName>
    </recommendedName>
</protein>
<feature type="transmembrane region" description="Helical" evidence="7">
    <location>
        <begin position="314"/>
        <end position="334"/>
    </location>
</feature>
<keyword evidence="3 7" id="KW-0812">Transmembrane</keyword>
<feature type="transmembrane region" description="Helical" evidence="7">
    <location>
        <begin position="442"/>
        <end position="465"/>
    </location>
</feature>
<dbReference type="GO" id="GO:0031464">
    <property type="term" value="C:Cul4A-RING E3 ubiquitin ligase complex"/>
    <property type="evidence" value="ECO:0007669"/>
    <property type="project" value="TreeGrafter"/>
</dbReference>
<feature type="signal peptide" evidence="8">
    <location>
        <begin position="1"/>
        <end position="19"/>
    </location>
</feature>
<evidence type="ECO:0000256" key="4">
    <source>
        <dbReference type="ARBA" id="ARBA00022989"/>
    </source>
</evidence>
<evidence type="ECO:0008006" key="11">
    <source>
        <dbReference type="Google" id="ProtNLM"/>
    </source>
</evidence>
<evidence type="ECO:0000256" key="6">
    <source>
        <dbReference type="SAM" id="MobiDB-lite"/>
    </source>
</evidence>
<evidence type="ECO:0000313" key="10">
    <source>
        <dbReference type="Proteomes" id="UP001485043"/>
    </source>
</evidence>
<proteinExistence type="inferred from homology"/>